<evidence type="ECO:0000313" key="14">
    <source>
        <dbReference type="WBParaSite" id="GPLIN_001328700"/>
    </source>
</evidence>
<evidence type="ECO:0000256" key="8">
    <source>
        <dbReference type="PROSITE-ProRule" id="PRU01211"/>
    </source>
</evidence>
<dbReference type="AlphaFoldDB" id="A0A183CK81"/>
<keyword evidence="6 7" id="KW-1015">Disulfide bond</keyword>
<comment type="cofactor">
    <cofactor evidence="8 9">
        <name>Zn(2+)</name>
        <dbReference type="ChEBI" id="CHEBI:29105"/>
    </cofactor>
    <text evidence="8 9">Binds 1 zinc ion per subunit.</text>
</comment>
<feature type="binding site" evidence="8">
    <location>
        <position position="368"/>
    </location>
    <ligand>
        <name>Zn(2+)</name>
        <dbReference type="ChEBI" id="CHEBI:29105"/>
        <note>catalytic</note>
    </ligand>
</feature>
<dbReference type="PRINTS" id="PR00480">
    <property type="entry name" value="ASTACIN"/>
</dbReference>
<dbReference type="CDD" id="cd00054">
    <property type="entry name" value="EGF_CA"/>
    <property type="match status" value="1"/>
</dbReference>
<evidence type="ECO:0000256" key="3">
    <source>
        <dbReference type="ARBA" id="ARBA00022801"/>
    </source>
</evidence>
<dbReference type="Gene3D" id="3.40.390.10">
    <property type="entry name" value="Collagenase (Catalytic Domain)"/>
    <property type="match status" value="1"/>
</dbReference>
<dbReference type="PROSITE" id="PS00022">
    <property type="entry name" value="EGF_1"/>
    <property type="match status" value="1"/>
</dbReference>
<comment type="caution">
    <text evidence="7">Lacks conserved residue(s) required for the propagation of feature annotation.</text>
</comment>
<dbReference type="GO" id="GO:0004222">
    <property type="term" value="F:metalloendopeptidase activity"/>
    <property type="evidence" value="ECO:0007669"/>
    <property type="project" value="UniProtKB-UniRule"/>
</dbReference>
<evidence type="ECO:0000313" key="13">
    <source>
        <dbReference type="Proteomes" id="UP000050741"/>
    </source>
</evidence>
<feature type="domain" description="Peptidase M12A" evidence="12">
    <location>
        <begin position="262"/>
        <end position="450"/>
    </location>
</feature>
<keyword evidence="2 8" id="KW-0479">Metal-binding</keyword>
<dbReference type="WBParaSite" id="GPLIN_001328700">
    <property type="protein sequence ID" value="GPLIN_001328700"/>
    <property type="gene ID" value="GPLIN_001328700"/>
</dbReference>
<dbReference type="PROSITE" id="PS50026">
    <property type="entry name" value="EGF_3"/>
    <property type="match status" value="1"/>
</dbReference>
<dbReference type="Proteomes" id="UP000050741">
    <property type="component" value="Unassembled WGS sequence"/>
</dbReference>
<feature type="signal peptide" evidence="9">
    <location>
        <begin position="1"/>
        <end position="20"/>
    </location>
</feature>
<feature type="active site" evidence="8">
    <location>
        <position position="359"/>
    </location>
</feature>
<keyword evidence="3 8" id="KW-0378">Hydrolase</keyword>
<dbReference type="InterPro" id="IPR006026">
    <property type="entry name" value="Peptidase_Metallo"/>
</dbReference>
<sequence>MILLKLGLLLIALKACGVYADEPPDKTWNICENKLVTLDEKCPSLGKIVRPPSFVRALSWVQKFWPDDNCNNDEDEDNDDNCLVEHVEQQHQQQQQQHMDKRGEPEQQLNQCIITIHPNPKFTKLITRQFEKPYKDNPNIIHPSRCDQLGDDCEATRQLLKKIDEIREWCAPFNPTRRCIGPRRTPTPDELKPFTRPPWDNMSLPSTKMPSNDKRTKDPLETGDVLYTKDQAQRRYDNFVKACAKCRNSSKPEKEPRRHKRQFLIGVNKWKKFPISIRFDTESLGEEIKVAKTAIKGAITWFMENTCLNFTFDKTNEENGIRIMDNGDPDICGESNVGQIWGWQELSLNCRDMGTGAHELLHALGLSHEHERDDYYNYIKLNPHDKDNADKTENYLFPYDFGSIMHYPPEWSLHNTYKRITLNRFYQQTIGQEEKPSFKDYAIINSIYCNDTCGAQNVCQNGGYPNPNRCSECFCPDGYGGKHCEALGEDKCCTEMVDQPREMEADWQTRTINLVQKVEKGFNQCTCHWKIKPNDGKKLRIQLKRLGLPPQCSAMPCKRPYFEIKFRKDKRAQGARLCCPDAIAQMSPSQNWIEAEEPGQEMIISAHLNNMNNVTIELTYETDGAKILPSDQCF</sequence>
<reference evidence="14" key="2">
    <citation type="submission" date="2016-06" db="UniProtKB">
        <authorList>
            <consortium name="WormBaseParasite"/>
        </authorList>
    </citation>
    <scope>IDENTIFICATION</scope>
</reference>
<accession>A0A183CK81</accession>
<evidence type="ECO:0000259" key="12">
    <source>
        <dbReference type="PROSITE" id="PS51864"/>
    </source>
</evidence>
<evidence type="ECO:0000256" key="2">
    <source>
        <dbReference type="ARBA" id="ARBA00022723"/>
    </source>
</evidence>
<proteinExistence type="predicted"/>
<feature type="domain" description="EGF-like" evidence="11">
    <location>
        <begin position="445"/>
        <end position="485"/>
    </location>
</feature>
<feature type="chain" id="PRO_5007951444" description="Metalloendopeptidase" evidence="9">
    <location>
        <begin position="21"/>
        <end position="634"/>
    </location>
</feature>
<keyword evidence="7" id="KW-0245">EGF-like domain</keyword>
<evidence type="ECO:0000256" key="7">
    <source>
        <dbReference type="PROSITE-ProRule" id="PRU00076"/>
    </source>
</evidence>
<dbReference type="SMART" id="SM00235">
    <property type="entry name" value="ZnMc"/>
    <property type="match status" value="1"/>
</dbReference>
<feature type="region of interest" description="Disordered" evidence="10">
    <location>
        <begin position="181"/>
        <end position="220"/>
    </location>
</feature>
<name>A0A183CK81_GLOPA</name>
<feature type="binding site" evidence="8">
    <location>
        <position position="358"/>
    </location>
    <ligand>
        <name>Zn(2+)</name>
        <dbReference type="ChEBI" id="CHEBI:29105"/>
        <note>catalytic</note>
    </ligand>
</feature>
<dbReference type="Pfam" id="PF01400">
    <property type="entry name" value="Astacin"/>
    <property type="match status" value="1"/>
</dbReference>
<dbReference type="GO" id="GO:0006508">
    <property type="term" value="P:proteolysis"/>
    <property type="evidence" value="ECO:0007669"/>
    <property type="project" value="UniProtKB-KW"/>
</dbReference>
<dbReference type="PROSITE" id="PS51864">
    <property type="entry name" value="ASTACIN"/>
    <property type="match status" value="1"/>
</dbReference>
<protein>
    <recommendedName>
        <fullName evidence="9">Metalloendopeptidase</fullName>
        <ecNumber evidence="9">3.4.24.-</ecNumber>
    </recommendedName>
</protein>
<dbReference type="InterPro" id="IPR000742">
    <property type="entry name" value="EGF"/>
</dbReference>
<dbReference type="PROSITE" id="PS01186">
    <property type="entry name" value="EGF_2"/>
    <property type="match status" value="1"/>
</dbReference>
<keyword evidence="5 8" id="KW-0482">Metalloprotease</keyword>
<evidence type="ECO:0000259" key="11">
    <source>
        <dbReference type="PROSITE" id="PS50026"/>
    </source>
</evidence>
<feature type="compositionally biased region" description="Basic and acidic residues" evidence="10">
    <location>
        <begin position="211"/>
        <end position="220"/>
    </location>
</feature>
<dbReference type="EC" id="3.4.24.-" evidence="9"/>
<dbReference type="InterPro" id="IPR024079">
    <property type="entry name" value="MetalloPept_cat_dom_sf"/>
</dbReference>
<dbReference type="GO" id="GO:0008270">
    <property type="term" value="F:zinc ion binding"/>
    <property type="evidence" value="ECO:0007669"/>
    <property type="project" value="UniProtKB-UniRule"/>
</dbReference>
<keyword evidence="13" id="KW-1185">Reference proteome</keyword>
<evidence type="ECO:0000256" key="9">
    <source>
        <dbReference type="RuleBase" id="RU361183"/>
    </source>
</evidence>
<evidence type="ECO:0000256" key="4">
    <source>
        <dbReference type="ARBA" id="ARBA00022833"/>
    </source>
</evidence>
<evidence type="ECO:0000256" key="5">
    <source>
        <dbReference type="ARBA" id="ARBA00023049"/>
    </source>
</evidence>
<dbReference type="SUPFAM" id="SSF55486">
    <property type="entry name" value="Metalloproteases ('zincins'), catalytic domain"/>
    <property type="match status" value="1"/>
</dbReference>
<dbReference type="PANTHER" id="PTHR10127:SF780">
    <property type="entry name" value="METALLOENDOPEPTIDASE"/>
    <property type="match status" value="1"/>
</dbReference>
<reference evidence="13" key="1">
    <citation type="submission" date="2014-05" db="EMBL/GenBank/DDBJ databases">
        <title>The genome and life-stage specific transcriptomes of Globodera pallida elucidate key aspects of plant parasitism by a cyst nematode.</title>
        <authorList>
            <person name="Cotton J.A."/>
            <person name="Lilley C.J."/>
            <person name="Jones L.M."/>
            <person name="Kikuchi T."/>
            <person name="Reid A.J."/>
            <person name="Thorpe P."/>
            <person name="Tsai I.J."/>
            <person name="Beasley H."/>
            <person name="Blok V."/>
            <person name="Cock P.J.A."/>
            <person name="Van den Akker S.E."/>
            <person name="Holroyd N."/>
            <person name="Hunt M."/>
            <person name="Mantelin S."/>
            <person name="Naghra H."/>
            <person name="Pain A."/>
            <person name="Palomares-Rius J.E."/>
            <person name="Zarowiecki M."/>
            <person name="Berriman M."/>
            <person name="Jones J.T."/>
            <person name="Urwin P.E."/>
        </authorList>
    </citation>
    <scope>NUCLEOTIDE SEQUENCE [LARGE SCALE GENOMIC DNA]</scope>
    <source>
        <strain evidence="13">Lindley</strain>
    </source>
</reference>
<organism evidence="13 14">
    <name type="scientific">Globodera pallida</name>
    <name type="common">Potato cyst nematode worm</name>
    <name type="synonym">Heterodera pallida</name>
    <dbReference type="NCBI Taxonomy" id="36090"/>
    <lineage>
        <taxon>Eukaryota</taxon>
        <taxon>Metazoa</taxon>
        <taxon>Ecdysozoa</taxon>
        <taxon>Nematoda</taxon>
        <taxon>Chromadorea</taxon>
        <taxon>Rhabditida</taxon>
        <taxon>Tylenchina</taxon>
        <taxon>Tylenchomorpha</taxon>
        <taxon>Tylenchoidea</taxon>
        <taxon>Heteroderidae</taxon>
        <taxon>Heteroderinae</taxon>
        <taxon>Globodera</taxon>
    </lineage>
</organism>
<evidence type="ECO:0000256" key="6">
    <source>
        <dbReference type="ARBA" id="ARBA00023157"/>
    </source>
</evidence>
<feature type="disulfide bond" evidence="7">
    <location>
        <begin position="475"/>
        <end position="484"/>
    </location>
</feature>
<keyword evidence="9" id="KW-0732">Signal</keyword>
<dbReference type="PANTHER" id="PTHR10127">
    <property type="entry name" value="DISCOIDIN, CUB, EGF, LAMININ , AND ZINC METALLOPROTEASE DOMAIN CONTAINING"/>
    <property type="match status" value="1"/>
</dbReference>
<feature type="binding site" evidence="8">
    <location>
        <position position="362"/>
    </location>
    <ligand>
        <name>Zn(2+)</name>
        <dbReference type="ChEBI" id="CHEBI:29105"/>
        <note>catalytic</note>
    </ligand>
</feature>
<evidence type="ECO:0000256" key="1">
    <source>
        <dbReference type="ARBA" id="ARBA00022670"/>
    </source>
</evidence>
<evidence type="ECO:0000256" key="10">
    <source>
        <dbReference type="SAM" id="MobiDB-lite"/>
    </source>
</evidence>
<dbReference type="InterPro" id="IPR001506">
    <property type="entry name" value="Peptidase_M12A"/>
</dbReference>
<keyword evidence="1 8" id="KW-0645">Protease</keyword>
<keyword evidence="4 8" id="KW-0862">Zinc</keyword>
<feature type="disulfide bond" evidence="7">
    <location>
        <begin position="449"/>
        <end position="459"/>
    </location>
</feature>